<evidence type="ECO:0000313" key="4">
    <source>
        <dbReference type="EMBL" id="CAL1587671.1"/>
    </source>
</evidence>
<feature type="compositionally biased region" description="Low complexity" evidence="2">
    <location>
        <begin position="734"/>
        <end position="762"/>
    </location>
</feature>
<feature type="compositionally biased region" description="Polar residues" evidence="2">
    <location>
        <begin position="526"/>
        <end position="541"/>
    </location>
</feature>
<gene>
    <name evidence="4" type="ORF">KC01_LOCUS17607</name>
</gene>
<feature type="domain" description="Tantalus-like" evidence="3">
    <location>
        <begin position="857"/>
        <end position="914"/>
    </location>
</feature>
<feature type="region of interest" description="Disordered" evidence="2">
    <location>
        <begin position="217"/>
        <end position="257"/>
    </location>
</feature>
<feature type="compositionally biased region" description="Basic and acidic residues" evidence="2">
    <location>
        <begin position="486"/>
        <end position="504"/>
    </location>
</feature>
<sequence length="988" mass="108431">MCEGKKQRHISGGKVKLENCSCIFSSALTGPCPSRLHRMLTLPLEPGPQSGLMDSYVSSSFGSFVSERRRSPRKNHITERRARQRPAPSSCQSQPQRPAPSSCQSQPPSPAHLPVFTAGAYGTVQSRLEPPEEESPAMEELSFSIASNQSVPNQLQRPQISSLNQNAAPTDRSAAPTDPDETCRSWVIGPLFQSFKSKMASFTEIVMSPAKLFKASSSDSVPLVQTSPSESADMDPDISTVQSSSSESAENMDPDKSVLKLDSEVKSVLRDNVRLVPWETKPEATVDQCALETTASCQTTANFSTTASCQPFSEEKQTNRSSKTRSRPTKVTDCEAMICEGPLTEIDPESVVALEDRIAASLKDRTPASILDNAKLRKVKRTLNLSEETIKRKKSAAKVEVEPATKKKPKHKSEKADAKAATNWIKMDSVEREFPMLKNEVNGEILDKLRSSDDNKSLQVKARAVKPARFCLEPSADVKKGKKRKTRDETKAEVVWDQNSEGHVKKTKAAPKHSMTAPGGRAKKGNNATETSFETTPQENCDSTDDCDMLTEDPGWTRLLRSHSCPEIPALRLDSSWTPHFHSPPRSRSQPPQQHILPLSLPPPQQHSLLLSLPSSLPHNFQRSNRRERRHTVCSLEVEREVAPLCLRKEVFPTRRSPSLYEARSPMRALSPGASLSALASGFLCSPLAFLSTRSEGKSSVQQGSLCPHITLTSPVSHSRAHNSPHPLHSPTYHSASPSYHSLAPSLPHSSPTASASPSSCPSLVSLLGTSLGQLPGLHLRTDNLKTSDLSLRPGPCPSETPAAEDEDDTSSSPESEELREETTQSDSETKVQKADGQRKVSSIKIRRALPKPQNNLTPMGLPKTVRVKKKEFSLEEIYTNKNYSKAPESRLETIFESPLSRKTGAAAWCGQKRLKRFVEFPELGEARRPKRPPGGGAKLTGGGVKANRKRRGTKEEPASCDPDSLLCAKLDQLTTWLHQHEHDPLLT</sequence>
<dbReference type="PANTHER" id="PTHR14522">
    <property type="entry name" value="EMO2-RELATED"/>
    <property type="match status" value="1"/>
</dbReference>
<feature type="region of interest" description="Disordered" evidence="2">
    <location>
        <begin position="62"/>
        <end position="115"/>
    </location>
</feature>
<dbReference type="EMBL" id="OZ035840">
    <property type="protein sequence ID" value="CAL1587671.1"/>
    <property type="molecule type" value="Genomic_DNA"/>
</dbReference>
<dbReference type="Pfam" id="PF15386">
    <property type="entry name" value="Tantalus"/>
    <property type="match status" value="1"/>
</dbReference>
<dbReference type="InterPro" id="IPR026320">
    <property type="entry name" value="PRR14"/>
</dbReference>
<keyword evidence="5" id="KW-1185">Reference proteome</keyword>
<feature type="region of interest" description="Disordered" evidence="2">
    <location>
        <begin position="481"/>
        <end position="545"/>
    </location>
</feature>
<name>A0AAV2KCR3_KNICA</name>
<proteinExistence type="predicted"/>
<feature type="region of interest" description="Disordered" evidence="2">
    <location>
        <begin position="398"/>
        <end position="420"/>
    </location>
</feature>
<accession>A0AAV2KCR3</accession>
<dbReference type="PANTHER" id="PTHR14522:SF2">
    <property type="entry name" value="PROLINE-RICH PROTEIN 14"/>
    <property type="match status" value="1"/>
</dbReference>
<dbReference type="AlphaFoldDB" id="A0AAV2KCR3"/>
<feature type="region of interest" description="Disordered" evidence="2">
    <location>
        <begin position="786"/>
        <end position="841"/>
    </location>
</feature>
<feature type="region of interest" description="Disordered" evidence="2">
    <location>
        <begin position="576"/>
        <end position="596"/>
    </location>
</feature>
<evidence type="ECO:0000313" key="5">
    <source>
        <dbReference type="Proteomes" id="UP001497482"/>
    </source>
</evidence>
<feature type="region of interest" description="Disordered" evidence="2">
    <location>
        <begin position="926"/>
        <end position="962"/>
    </location>
</feature>
<evidence type="ECO:0000256" key="2">
    <source>
        <dbReference type="SAM" id="MobiDB-lite"/>
    </source>
</evidence>
<feature type="compositionally biased region" description="Acidic residues" evidence="2">
    <location>
        <begin position="803"/>
        <end position="820"/>
    </location>
</feature>
<dbReference type="InterPro" id="IPR028149">
    <property type="entry name" value="Tantalus-like"/>
</dbReference>
<keyword evidence="1" id="KW-0597">Phosphoprotein</keyword>
<evidence type="ECO:0000259" key="3">
    <source>
        <dbReference type="Pfam" id="PF15386"/>
    </source>
</evidence>
<feature type="compositionally biased region" description="Gly residues" evidence="2">
    <location>
        <begin position="934"/>
        <end position="945"/>
    </location>
</feature>
<organism evidence="4 5">
    <name type="scientific">Knipowitschia caucasica</name>
    <name type="common">Caucasian dwarf goby</name>
    <name type="synonym">Pomatoschistus caucasicus</name>
    <dbReference type="NCBI Taxonomy" id="637954"/>
    <lineage>
        <taxon>Eukaryota</taxon>
        <taxon>Metazoa</taxon>
        <taxon>Chordata</taxon>
        <taxon>Craniata</taxon>
        <taxon>Vertebrata</taxon>
        <taxon>Euteleostomi</taxon>
        <taxon>Actinopterygii</taxon>
        <taxon>Neopterygii</taxon>
        <taxon>Teleostei</taxon>
        <taxon>Neoteleostei</taxon>
        <taxon>Acanthomorphata</taxon>
        <taxon>Gobiaria</taxon>
        <taxon>Gobiiformes</taxon>
        <taxon>Gobioidei</taxon>
        <taxon>Gobiidae</taxon>
        <taxon>Gobiinae</taxon>
        <taxon>Knipowitschia</taxon>
    </lineage>
</organism>
<feature type="region of interest" description="Disordered" evidence="2">
    <location>
        <begin position="307"/>
        <end position="329"/>
    </location>
</feature>
<evidence type="ECO:0000256" key="1">
    <source>
        <dbReference type="ARBA" id="ARBA00022553"/>
    </source>
</evidence>
<feature type="region of interest" description="Disordered" evidence="2">
    <location>
        <begin position="716"/>
        <end position="762"/>
    </location>
</feature>
<protein>
    <recommendedName>
        <fullName evidence="3">Tantalus-like domain-containing protein</fullName>
    </recommendedName>
</protein>
<feature type="compositionally biased region" description="Low complexity" evidence="2">
    <location>
        <begin position="85"/>
        <end position="106"/>
    </location>
</feature>
<feature type="compositionally biased region" description="Polar residues" evidence="2">
    <location>
        <begin position="217"/>
        <end position="230"/>
    </location>
</feature>
<reference evidence="4 5" key="1">
    <citation type="submission" date="2024-04" db="EMBL/GenBank/DDBJ databases">
        <authorList>
            <person name="Waldvogel A.-M."/>
            <person name="Schoenle A."/>
        </authorList>
    </citation>
    <scope>NUCLEOTIDE SEQUENCE [LARGE SCALE GENOMIC DNA]</scope>
</reference>
<feature type="compositionally biased region" description="Low complexity" evidence="2">
    <location>
        <begin position="579"/>
        <end position="596"/>
    </location>
</feature>
<dbReference type="Proteomes" id="UP001497482">
    <property type="component" value="Chromosome 18"/>
</dbReference>
<feature type="compositionally biased region" description="Basic and acidic residues" evidence="2">
    <location>
        <begin position="828"/>
        <end position="839"/>
    </location>
</feature>